<dbReference type="Proteomes" id="UP000046187">
    <property type="component" value="Unassembled WGS sequence"/>
</dbReference>
<gene>
    <name evidence="2" type="ORF">XTALMG727_2953</name>
</gene>
<dbReference type="Gene3D" id="1.10.260.40">
    <property type="entry name" value="lambda repressor-like DNA-binding domains"/>
    <property type="match status" value="1"/>
</dbReference>
<dbReference type="CDD" id="cd00093">
    <property type="entry name" value="HTH_XRE"/>
    <property type="match status" value="1"/>
</dbReference>
<proteinExistence type="predicted"/>
<feature type="domain" description="HTH cro/C1-type" evidence="1">
    <location>
        <begin position="15"/>
        <end position="70"/>
    </location>
</feature>
<dbReference type="Pfam" id="PF13560">
    <property type="entry name" value="HTH_31"/>
    <property type="match status" value="1"/>
</dbReference>
<dbReference type="GO" id="GO:0003677">
    <property type="term" value="F:DNA binding"/>
    <property type="evidence" value="ECO:0007669"/>
    <property type="project" value="InterPro"/>
</dbReference>
<dbReference type="EMBL" id="CXOI01000050">
    <property type="protein sequence ID" value="CTP90116.1"/>
    <property type="molecule type" value="Genomic_DNA"/>
</dbReference>
<evidence type="ECO:0000259" key="1">
    <source>
        <dbReference type="PROSITE" id="PS50943"/>
    </source>
</evidence>
<dbReference type="RefSeq" id="WP_003478256.1">
    <property type="nucleotide sequence ID" value="NZ_CXOI01000050.1"/>
</dbReference>
<accession>A0A0K2ZWE4</accession>
<organism evidence="2 3">
    <name type="scientific">Xanthomonas graminis pv. arrhenatheri LMG 727</name>
    <dbReference type="NCBI Taxonomy" id="1195923"/>
    <lineage>
        <taxon>Bacteria</taxon>
        <taxon>Pseudomonadati</taxon>
        <taxon>Pseudomonadota</taxon>
        <taxon>Gammaproteobacteria</taxon>
        <taxon>Lysobacterales</taxon>
        <taxon>Lysobacteraceae</taxon>
        <taxon>Xanthomonas</taxon>
        <taxon>Xanthomonas translucens group</taxon>
        <taxon>Xanthomonas graminis</taxon>
    </lineage>
</organism>
<keyword evidence="3" id="KW-1185">Reference proteome</keyword>
<reference evidence="3" key="1">
    <citation type="submission" date="2015-07" db="EMBL/GenBank/DDBJ databases">
        <authorList>
            <person name="Wibberg D."/>
        </authorList>
    </citation>
    <scope>NUCLEOTIDE SEQUENCE [LARGE SCALE GENOMIC DNA]</scope>
</reference>
<name>A0A0K2ZWE4_9XANT</name>
<dbReference type="InterPro" id="IPR001387">
    <property type="entry name" value="Cro/C1-type_HTH"/>
</dbReference>
<dbReference type="SUPFAM" id="SSF47413">
    <property type="entry name" value="lambda repressor-like DNA-binding domains"/>
    <property type="match status" value="1"/>
</dbReference>
<dbReference type="AlphaFoldDB" id="A0A0K2ZWE4"/>
<protein>
    <recommendedName>
        <fullName evidence="1">HTH cro/C1-type domain-containing protein</fullName>
    </recommendedName>
</protein>
<dbReference type="GeneID" id="98193986"/>
<dbReference type="PROSITE" id="PS50943">
    <property type="entry name" value="HTH_CROC1"/>
    <property type="match status" value="1"/>
</dbReference>
<evidence type="ECO:0000313" key="2">
    <source>
        <dbReference type="EMBL" id="CTP90116.1"/>
    </source>
</evidence>
<sequence length="87" mass="9570">MKIRLDNAEALGPLVKAMRKHQGLRQDATAEGIGVSENFLAKVERGSGTVQWGKLFAVLSELGLHVEIDVPDSVMDASNQRKRARTR</sequence>
<dbReference type="InterPro" id="IPR010982">
    <property type="entry name" value="Lambda_DNA-bd_dom_sf"/>
</dbReference>
<dbReference type="SMART" id="SM00530">
    <property type="entry name" value="HTH_XRE"/>
    <property type="match status" value="1"/>
</dbReference>
<evidence type="ECO:0000313" key="3">
    <source>
        <dbReference type="Proteomes" id="UP000046187"/>
    </source>
</evidence>